<comment type="caution">
    <text evidence="1">The sequence shown here is derived from an EMBL/GenBank/DDBJ whole genome shotgun (WGS) entry which is preliminary data.</text>
</comment>
<reference evidence="1 2" key="1">
    <citation type="journal article" date="2021" name="Nat. Plants">
        <title>The Taxus genome provides insights into paclitaxel biosynthesis.</title>
        <authorList>
            <person name="Xiong X."/>
            <person name="Gou J."/>
            <person name="Liao Q."/>
            <person name="Li Y."/>
            <person name="Zhou Q."/>
            <person name="Bi G."/>
            <person name="Li C."/>
            <person name="Du R."/>
            <person name="Wang X."/>
            <person name="Sun T."/>
            <person name="Guo L."/>
            <person name="Liang H."/>
            <person name="Lu P."/>
            <person name="Wu Y."/>
            <person name="Zhang Z."/>
            <person name="Ro D.K."/>
            <person name="Shang Y."/>
            <person name="Huang S."/>
            <person name="Yan J."/>
        </authorList>
    </citation>
    <scope>NUCLEOTIDE SEQUENCE [LARGE SCALE GENOMIC DNA]</scope>
    <source>
        <strain evidence="1">Ta-2019</strain>
    </source>
</reference>
<dbReference type="AlphaFoldDB" id="A0AA38CKY0"/>
<sequence length="156" mass="18039">VIKRIARRIFYAHIYHHLIYRLTCCLASLCFLRERFEIGQEFNFCQLLYRARGFEILNSQSLSIEMIVLLRDGVPTQYCIKEVARSNLLTEDFVAMNKELKCDMEWGKSSLRSNSEGCVQKDSKKAAPDSILTVMMVEFRRVISSIGTSQGTRSQQ</sequence>
<name>A0AA38CKY0_TAXCH</name>
<protein>
    <submittedName>
        <fullName evidence="1">Uncharacterized protein</fullName>
    </submittedName>
</protein>
<evidence type="ECO:0000313" key="2">
    <source>
        <dbReference type="Proteomes" id="UP000824469"/>
    </source>
</evidence>
<keyword evidence="2" id="KW-1185">Reference proteome</keyword>
<proteinExistence type="predicted"/>
<accession>A0AA38CKY0</accession>
<organism evidence="1 2">
    <name type="scientific">Taxus chinensis</name>
    <name type="common">Chinese yew</name>
    <name type="synonym">Taxus wallichiana var. chinensis</name>
    <dbReference type="NCBI Taxonomy" id="29808"/>
    <lineage>
        <taxon>Eukaryota</taxon>
        <taxon>Viridiplantae</taxon>
        <taxon>Streptophyta</taxon>
        <taxon>Embryophyta</taxon>
        <taxon>Tracheophyta</taxon>
        <taxon>Spermatophyta</taxon>
        <taxon>Pinopsida</taxon>
        <taxon>Pinidae</taxon>
        <taxon>Conifers II</taxon>
        <taxon>Cupressales</taxon>
        <taxon>Taxaceae</taxon>
        <taxon>Taxus</taxon>
    </lineage>
</organism>
<feature type="non-terminal residue" evidence="1">
    <location>
        <position position="1"/>
    </location>
</feature>
<evidence type="ECO:0000313" key="1">
    <source>
        <dbReference type="EMBL" id="KAH9298139.1"/>
    </source>
</evidence>
<dbReference type="EMBL" id="JAHRHJ020000010">
    <property type="protein sequence ID" value="KAH9298139.1"/>
    <property type="molecule type" value="Genomic_DNA"/>
</dbReference>
<dbReference type="Proteomes" id="UP000824469">
    <property type="component" value="Unassembled WGS sequence"/>
</dbReference>
<gene>
    <name evidence="1" type="ORF">KI387_029821</name>
</gene>
<feature type="non-terminal residue" evidence="1">
    <location>
        <position position="156"/>
    </location>
</feature>